<dbReference type="Gene3D" id="3.40.50.720">
    <property type="entry name" value="NAD(P)-binding Rossmann-like Domain"/>
    <property type="match status" value="1"/>
</dbReference>
<proteinExistence type="predicted"/>
<dbReference type="AlphaFoldDB" id="A0A3S1BCH0"/>
<sequence>MKKLTVALLGAGERGQVYANYALSHPEEMKITAVAEIDPLKRKLFMEKHSIDEARGFADADELLKQLRLADAVFICTQDKDHYVQTMRALDLGYHVLLEKPMSPDSRECVEMEEKANRLGNVFSICHVLRYTPFFTKIKEIVQSGQIGKLMTVQHNEYVGYWHQAHSFVRGNWGNSAVSSPMILAKACHDMDILQWIIESPCTYISSFGTLSYYKPENAPTGAPTRCLDGCPVAHTCEYYAPKHYLTENVGWPTSSISVDLSYEGRWQALREGPYGRCVFHCDNDVVDHQVVSLEFENEVTAVFTMTAFARDGGRFIHLTGTKGEIRGAMELNEIVVKHFDTGAEEKILLRSLGGHVGHGGGDWVLVRDFIHLVNSNGQEKGLSSAEDSLRSHLLAFAAEESRRKHGTIDMRKYVQAITNS</sequence>
<evidence type="ECO:0000313" key="3">
    <source>
        <dbReference type="EMBL" id="RUT38368.1"/>
    </source>
</evidence>
<organism evidence="3 4">
    <name type="scientific">Paenibacillus anaericanus</name>
    <dbReference type="NCBI Taxonomy" id="170367"/>
    <lineage>
        <taxon>Bacteria</taxon>
        <taxon>Bacillati</taxon>
        <taxon>Bacillota</taxon>
        <taxon>Bacilli</taxon>
        <taxon>Bacillales</taxon>
        <taxon>Paenibacillaceae</taxon>
        <taxon>Paenibacillus</taxon>
    </lineage>
</organism>
<dbReference type="InterPro" id="IPR000683">
    <property type="entry name" value="Gfo/Idh/MocA-like_OxRdtase_N"/>
</dbReference>
<dbReference type="InterPro" id="IPR036291">
    <property type="entry name" value="NAD(P)-bd_dom_sf"/>
</dbReference>
<dbReference type="Pfam" id="PF01408">
    <property type="entry name" value="GFO_IDH_MocA"/>
    <property type="match status" value="1"/>
</dbReference>
<gene>
    <name evidence="3" type="ORF">EJP82_27420</name>
</gene>
<feature type="domain" description="Gfo/Idh/MocA-like oxidoreductase N-terminal" evidence="1">
    <location>
        <begin position="5"/>
        <end position="125"/>
    </location>
</feature>
<keyword evidence="4" id="KW-1185">Reference proteome</keyword>
<accession>A0A3S1BCH0</accession>
<dbReference type="PANTHER" id="PTHR43377:SF2">
    <property type="entry name" value="BINDING ROSSMANN FOLD OXIDOREDUCTASE, PUTATIVE (AFU_ORTHOLOGUE AFUA_4G00560)-RELATED"/>
    <property type="match status" value="1"/>
</dbReference>
<comment type="caution">
    <text evidence="3">The sequence shown here is derived from an EMBL/GenBank/DDBJ whole genome shotgun (WGS) entry which is preliminary data.</text>
</comment>
<dbReference type="Gene3D" id="3.30.360.10">
    <property type="entry name" value="Dihydrodipicolinate Reductase, domain 2"/>
    <property type="match status" value="1"/>
</dbReference>
<name>A0A3S1BCH0_9BACL</name>
<dbReference type="EMBL" id="RZNY01000062">
    <property type="protein sequence ID" value="RUT38368.1"/>
    <property type="molecule type" value="Genomic_DNA"/>
</dbReference>
<reference evidence="3 4" key="1">
    <citation type="submission" date="2018-12" db="EMBL/GenBank/DDBJ databases">
        <authorList>
            <person name="Sun L."/>
            <person name="Chen Z."/>
        </authorList>
    </citation>
    <scope>NUCLEOTIDE SEQUENCE [LARGE SCALE GENOMIC DNA]</scope>
    <source>
        <strain evidence="3 4">DSM 15890</strain>
    </source>
</reference>
<dbReference type="InterPro" id="IPR051450">
    <property type="entry name" value="Gfo/Idh/MocA_Oxidoreductases"/>
</dbReference>
<dbReference type="PANTHER" id="PTHR43377">
    <property type="entry name" value="BILIVERDIN REDUCTASE A"/>
    <property type="match status" value="1"/>
</dbReference>
<dbReference type="OrthoDB" id="9781031at2"/>
<dbReference type="GO" id="GO:0000166">
    <property type="term" value="F:nucleotide binding"/>
    <property type="evidence" value="ECO:0007669"/>
    <property type="project" value="InterPro"/>
</dbReference>
<protein>
    <submittedName>
        <fullName evidence="3">Gfo/Idh/MocA family oxidoreductase</fullName>
    </submittedName>
</protein>
<dbReference type="SUPFAM" id="SSF51735">
    <property type="entry name" value="NAD(P)-binding Rossmann-fold domains"/>
    <property type="match status" value="1"/>
</dbReference>
<dbReference type="InterPro" id="IPR055170">
    <property type="entry name" value="GFO_IDH_MocA-like_dom"/>
</dbReference>
<dbReference type="Pfam" id="PF22725">
    <property type="entry name" value="GFO_IDH_MocA_C3"/>
    <property type="match status" value="1"/>
</dbReference>
<evidence type="ECO:0000259" key="2">
    <source>
        <dbReference type="Pfam" id="PF22725"/>
    </source>
</evidence>
<evidence type="ECO:0000313" key="4">
    <source>
        <dbReference type="Proteomes" id="UP000279446"/>
    </source>
</evidence>
<dbReference type="Proteomes" id="UP000279446">
    <property type="component" value="Unassembled WGS sequence"/>
</dbReference>
<dbReference type="SUPFAM" id="SSF55347">
    <property type="entry name" value="Glyceraldehyde-3-phosphate dehydrogenase-like, C-terminal domain"/>
    <property type="match status" value="1"/>
</dbReference>
<evidence type="ECO:0000259" key="1">
    <source>
        <dbReference type="Pfam" id="PF01408"/>
    </source>
</evidence>
<feature type="domain" description="GFO/IDH/MocA-like oxidoreductase" evidence="2">
    <location>
        <begin position="135"/>
        <end position="327"/>
    </location>
</feature>